<dbReference type="InterPro" id="IPR051200">
    <property type="entry name" value="Host-pathogen_enzymatic-act"/>
</dbReference>
<dbReference type="PANTHER" id="PTHR47197:SF3">
    <property type="entry name" value="DIHYDRO-HEME D1 DEHYDROGENASE"/>
    <property type="match status" value="1"/>
</dbReference>
<proteinExistence type="predicted"/>
<accession>A0A6J5BJH7</accession>
<dbReference type="Proteomes" id="UP000494205">
    <property type="component" value="Unassembled WGS sequence"/>
</dbReference>
<dbReference type="SUPFAM" id="SSF51004">
    <property type="entry name" value="C-terminal (heme d1) domain of cytochrome cd1-nitrite reductase"/>
    <property type="match status" value="1"/>
</dbReference>
<feature type="transmembrane region" description="Helical" evidence="1">
    <location>
        <begin position="12"/>
        <end position="37"/>
    </location>
</feature>
<name>A0A6J5BJH7_9BURK</name>
<dbReference type="AlphaFoldDB" id="A0A6J5BJH7"/>
<evidence type="ECO:0000256" key="1">
    <source>
        <dbReference type="SAM" id="Phobius"/>
    </source>
</evidence>
<dbReference type="InterPro" id="IPR011964">
    <property type="entry name" value="YVTN_b-propeller_repeat"/>
</dbReference>
<dbReference type="RefSeq" id="WP_244201279.1">
    <property type="nucleotide sequence ID" value="NZ_CADIJZ010000015.1"/>
</dbReference>
<reference evidence="2 3" key="1">
    <citation type="submission" date="2020-04" db="EMBL/GenBank/DDBJ databases">
        <authorList>
            <person name="De Canck E."/>
        </authorList>
    </citation>
    <scope>NUCLEOTIDE SEQUENCE [LARGE SCALE GENOMIC DNA]</scope>
    <source>
        <strain evidence="2 3">LMG 27174</strain>
    </source>
</reference>
<dbReference type="PANTHER" id="PTHR47197">
    <property type="entry name" value="PROTEIN NIRF"/>
    <property type="match status" value="1"/>
</dbReference>
<sequence length="350" mass="37324">MMRTETDKARAVWWYAIVVVVSAAAGILVCGISPAAAGQAAADLPLSHIADIPLPGRATRLDYMSYDADRHLLFIAHLGDSEVIVFDTLNSRVVSRIGNLASVHGVLAVPELGRVYASATGTNEVVAIDEASMHVVARVPGGVYPDGIAYEPDSRKLYVSDETGGTVTVIDTRTNRRINTIQLGGEVGNTQYDPASRHIFVNVQTRRELVEIDPLTDTITRRIELPGAKGNHGLAIVPQLHRAFIGCEGNNRLLVLDMVTTRVIQSFEVGGAPDVLSYDPGLGVLYVAGEAGIASMFRVSGSSISKIGEGFVGANAHVVGVDTATHRVYFPLKNVDGKPLLRIMATNGSM</sequence>
<dbReference type="Gene3D" id="2.130.10.10">
    <property type="entry name" value="YVTN repeat-like/Quinoprotein amine dehydrogenase"/>
    <property type="match status" value="1"/>
</dbReference>
<protein>
    <recommendedName>
        <fullName evidence="4">YncE family protein</fullName>
    </recommendedName>
</protein>
<evidence type="ECO:0000313" key="2">
    <source>
        <dbReference type="EMBL" id="CAB3708892.1"/>
    </source>
</evidence>
<gene>
    <name evidence="2" type="ORF">LMG27174_04108</name>
</gene>
<dbReference type="InterPro" id="IPR011048">
    <property type="entry name" value="Haem_d1_sf"/>
</dbReference>
<keyword evidence="1" id="KW-1133">Transmembrane helix</keyword>
<dbReference type="EMBL" id="CADIJZ010000015">
    <property type="protein sequence ID" value="CAB3708892.1"/>
    <property type="molecule type" value="Genomic_DNA"/>
</dbReference>
<dbReference type="InterPro" id="IPR015943">
    <property type="entry name" value="WD40/YVTN_repeat-like_dom_sf"/>
</dbReference>
<dbReference type="NCBIfam" id="TIGR02276">
    <property type="entry name" value="beta_rpt_yvtn"/>
    <property type="match status" value="1"/>
</dbReference>
<keyword evidence="1" id="KW-0812">Transmembrane</keyword>
<keyword evidence="1" id="KW-0472">Membrane</keyword>
<evidence type="ECO:0000313" key="3">
    <source>
        <dbReference type="Proteomes" id="UP000494205"/>
    </source>
</evidence>
<organism evidence="2 3">
    <name type="scientific">Paraburkholderia rhynchosiae</name>
    <dbReference type="NCBI Taxonomy" id="487049"/>
    <lineage>
        <taxon>Bacteria</taxon>
        <taxon>Pseudomonadati</taxon>
        <taxon>Pseudomonadota</taxon>
        <taxon>Betaproteobacteria</taxon>
        <taxon>Burkholderiales</taxon>
        <taxon>Burkholderiaceae</taxon>
        <taxon>Paraburkholderia</taxon>
    </lineage>
</organism>
<evidence type="ECO:0008006" key="4">
    <source>
        <dbReference type="Google" id="ProtNLM"/>
    </source>
</evidence>